<protein>
    <submittedName>
        <fullName evidence="1">Uncharacterized protein</fullName>
    </submittedName>
</protein>
<accession>A0A0A9AZJ7</accession>
<reference evidence="1" key="1">
    <citation type="submission" date="2014-09" db="EMBL/GenBank/DDBJ databases">
        <authorList>
            <person name="Magalhaes I.L.F."/>
            <person name="Oliveira U."/>
            <person name="Santos F.R."/>
            <person name="Vidigal T.H.D.A."/>
            <person name="Brescovit A.D."/>
            <person name="Santos A.J."/>
        </authorList>
    </citation>
    <scope>NUCLEOTIDE SEQUENCE</scope>
    <source>
        <tissue evidence="1">Shoot tissue taken approximately 20 cm above the soil surface</tissue>
    </source>
</reference>
<sequence length="38" mass="4535">MKNMNRSSYMLMPSLCLTQDFLGLTIKHRHKIDNQLKQ</sequence>
<organism evidence="1">
    <name type="scientific">Arundo donax</name>
    <name type="common">Giant reed</name>
    <name type="synonym">Donax arundinaceus</name>
    <dbReference type="NCBI Taxonomy" id="35708"/>
    <lineage>
        <taxon>Eukaryota</taxon>
        <taxon>Viridiplantae</taxon>
        <taxon>Streptophyta</taxon>
        <taxon>Embryophyta</taxon>
        <taxon>Tracheophyta</taxon>
        <taxon>Spermatophyta</taxon>
        <taxon>Magnoliopsida</taxon>
        <taxon>Liliopsida</taxon>
        <taxon>Poales</taxon>
        <taxon>Poaceae</taxon>
        <taxon>PACMAD clade</taxon>
        <taxon>Arundinoideae</taxon>
        <taxon>Arundineae</taxon>
        <taxon>Arundo</taxon>
    </lineage>
</organism>
<reference evidence="1" key="2">
    <citation type="journal article" date="2015" name="Data Brief">
        <title>Shoot transcriptome of the giant reed, Arundo donax.</title>
        <authorList>
            <person name="Barrero R.A."/>
            <person name="Guerrero F.D."/>
            <person name="Moolhuijzen P."/>
            <person name="Goolsby J.A."/>
            <person name="Tidwell J."/>
            <person name="Bellgard S.E."/>
            <person name="Bellgard M.I."/>
        </authorList>
    </citation>
    <scope>NUCLEOTIDE SEQUENCE</scope>
    <source>
        <tissue evidence="1">Shoot tissue taken approximately 20 cm above the soil surface</tissue>
    </source>
</reference>
<evidence type="ECO:0000313" key="1">
    <source>
        <dbReference type="EMBL" id="JAD52502.1"/>
    </source>
</evidence>
<dbReference type="EMBL" id="GBRH01245393">
    <property type="protein sequence ID" value="JAD52502.1"/>
    <property type="molecule type" value="Transcribed_RNA"/>
</dbReference>
<dbReference type="AlphaFoldDB" id="A0A0A9AZJ7"/>
<name>A0A0A9AZJ7_ARUDO</name>
<proteinExistence type="predicted"/>